<evidence type="ECO:0000259" key="6">
    <source>
        <dbReference type="PROSITE" id="PS50009"/>
    </source>
</evidence>
<dbReference type="PROSITE" id="PS50003">
    <property type="entry name" value="PH_DOMAIN"/>
    <property type="match status" value="1"/>
</dbReference>
<dbReference type="SMART" id="SM00233">
    <property type="entry name" value="PH"/>
    <property type="match status" value="1"/>
</dbReference>
<sequence>MNGETIKNDGNKQQLNSTNQQQQQSMRSTNSTAREATNSEGSTTVLCKVRAQVMTRDDSTGGWVPIKGGGLSSVVLVKKKLSDDLSEYLIVGRRIEDQQIVLFCAIKSDFIYNKVIPTFHHWYTGNSKFGLTFVTANEGKMFDKAVKHCCNDLLLDVVNNEDTCSSYVQFSSTQQPPQQALESEQAKQHDYSYPTMILNDFVKEKQQKQQQVKKSEQQQPKPLLPTKKKRSWKKSSSSSTTSTTSTSVATTPVFQCKHCLQYFNPFSDKNNFCEFNDRPIAACSSRRARSSEHQQQVATVDENDSLMNCVQTLTCIGCASCMLYHCCDDDDDLNTVDIADEDFNYCCLCLHQRNRRTRKNGNNNHGAAVKQCHIQGQSGLDFLEQNCRRIFIDSLQKVNGSNGGELKASEEALLFIESLLFKLLSLLLSNSPKTVLDLEERVVKLFPPPFDAIRVNSITRCSKDSANRPFGCTAPQLNSLLFLQSIPASVAAVTAPCERLRQSTDVEDEEDAEKAYFEVVKSILCEERNFLNCVKIVIKIFRDPFVNVMNEDDLDYIFSNICDVYEFVLNFVGQVEDVVEMEGLMMIGCVFEELLEQQEFDVFEKFVTDIQVEKERNQQKIKSVLLSPIVLSRIQQQTPSSSPSLFNSPSYPLLIKYILPAFLKEIVLHSLNYYEYIKILKSLTVNEEDREAFEQSEGLLKPLIKEIERKLKSSECEKSERNEKLLFLRRKKKKIEEKRQKVRQLVRRIEGLEQKTKNLLMNCELKHEGKLFKVRKFDPLIRKTAPLHLSERWALLFDSLLILIKEDQLQTPVTDKLVNATNLTNLLNNANSTSVSTTASCNSSYNSNAPSGSVITTNVVSNTDNDDNVSLTAAALLTMTSNNTVLDDENEVIANDHHHHQQQPQQQQTVYKFKEKLQIRKIEVVENELLEHCFELKNVGGGVSSSSSLILKANNEDDKNKWFAKILYLCCKASIDRTVDLIIAEEVKRNPLKLPSKEEYLFSEEDSPTNIVFESNSTQVIKGATIHKLIERLTYHSFADPMFVKIFLITYRSFVSSYELLELLKKRFNIPMIDGNREEVKRYKKEFLEPIQFRVLNVIRHWIDAHFMDDFRNEEKLRADLVSFLKSIVNRNMKKWVQSILKIMKRKEEECTNEECNQKRRQLFLTEKPPMIEWFLTKDINKFNLMTIHPLEFARQLTLYEFELYCNVKILSTPNFEERVALVSRIVEIMQVLLDYNNFNGILEIISALNLSCVYRLEHTMSALSYKQKKIIDEMQELNSDHYRKYQERLRSINPPCVPFFGINLTNILHLEEGNADIIEPNLINFSKRRKIAEITTEIQQYQQQPYCLQVSPEIRTFIANLDPIKDGDKKTFEDYLYDLSLQIEPRGASKPPKGGAKRFPDITLKSPGIKPSSSAKPSSLSFVSFTTTSESNSPLISPKTPPNNATNQSASDKDSVFAKILIPTSTAANTTVTATSTSSTVSVANNSTSSSFASTPPPLPPRITAAKHAAAHHMSSHHQRTSSESSNKSHPSPSTSSQPESPPPLPPRGISPAASISRHNSILSPPPRRNSSSLSPPPHPPPFRRSSSSSVPMPVSYPAQPLLPPRTYQRKECK</sequence>
<evidence type="ECO:0000259" key="8">
    <source>
        <dbReference type="PROSITE" id="PS50212"/>
    </source>
</evidence>
<dbReference type="Pfam" id="PF00568">
    <property type="entry name" value="WH1"/>
    <property type="match status" value="1"/>
</dbReference>
<feature type="domain" description="DH" evidence="7">
    <location>
        <begin position="515"/>
        <end position="710"/>
    </location>
</feature>
<dbReference type="InterPro" id="IPR036964">
    <property type="entry name" value="RASGEF_cat_dom_sf"/>
</dbReference>
<feature type="compositionally biased region" description="Low complexity" evidence="4">
    <location>
        <begin position="11"/>
        <end position="32"/>
    </location>
</feature>
<proteinExistence type="predicted"/>
<dbReference type="PANTHER" id="PTHR23113:SF363">
    <property type="entry name" value="PROTEIN SON OF SEVENLESS"/>
    <property type="match status" value="1"/>
</dbReference>
<feature type="compositionally biased region" description="Pro residues" evidence="4">
    <location>
        <begin position="1541"/>
        <end position="1550"/>
    </location>
</feature>
<dbReference type="InterPro" id="IPR008937">
    <property type="entry name" value="Ras-like_GEF"/>
</dbReference>
<evidence type="ECO:0000313" key="10">
    <source>
        <dbReference type="EMBL" id="RWS09257.1"/>
    </source>
</evidence>
<dbReference type="PROSITE" id="PS00720">
    <property type="entry name" value="RASGEF"/>
    <property type="match status" value="1"/>
</dbReference>
<feature type="region of interest" description="Disordered" evidence="4">
    <location>
        <begin position="1431"/>
        <end position="1453"/>
    </location>
</feature>
<keyword evidence="1 2" id="KW-0344">Guanine-nucleotide releasing factor</keyword>
<dbReference type="OrthoDB" id="546434at2759"/>
<keyword evidence="11" id="KW-1185">Reference proteome</keyword>
<dbReference type="SMART" id="SM00325">
    <property type="entry name" value="RhoGEF"/>
    <property type="match status" value="1"/>
</dbReference>
<dbReference type="InterPro" id="IPR001895">
    <property type="entry name" value="RASGEF_cat_dom"/>
</dbReference>
<dbReference type="InterPro" id="IPR000651">
    <property type="entry name" value="Ras-like_Gua-exchang_fac_N"/>
</dbReference>
<dbReference type="InterPro" id="IPR001849">
    <property type="entry name" value="PH_domain"/>
</dbReference>
<dbReference type="SUPFAM" id="SSF48366">
    <property type="entry name" value="Ras GEF"/>
    <property type="match status" value="1"/>
</dbReference>
<dbReference type="PANTHER" id="PTHR23113">
    <property type="entry name" value="GUANINE NUCLEOTIDE EXCHANGE FACTOR"/>
    <property type="match status" value="1"/>
</dbReference>
<dbReference type="PROSITE" id="PS50010">
    <property type="entry name" value="DH_2"/>
    <property type="match status" value="1"/>
</dbReference>
<feature type="compositionally biased region" description="Low complexity" evidence="4">
    <location>
        <begin position="1523"/>
        <end position="1540"/>
    </location>
</feature>
<feature type="compositionally biased region" description="Polar residues" evidence="4">
    <location>
        <begin position="33"/>
        <end position="42"/>
    </location>
</feature>
<dbReference type="InterPro" id="IPR011993">
    <property type="entry name" value="PH-like_dom_sf"/>
</dbReference>
<dbReference type="CDD" id="cd06224">
    <property type="entry name" value="REM"/>
    <property type="match status" value="1"/>
</dbReference>
<dbReference type="PROSITE" id="PS50229">
    <property type="entry name" value="WH1"/>
    <property type="match status" value="1"/>
</dbReference>
<dbReference type="SMART" id="SM00147">
    <property type="entry name" value="RasGEF"/>
    <property type="match status" value="1"/>
</dbReference>
<dbReference type="GO" id="GO:0005085">
    <property type="term" value="F:guanyl-nucleotide exchange factor activity"/>
    <property type="evidence" value="ECO:0007669"/>
    <property type="project" value="UniProtKB-KW"/>
</dbReference>
<dbReference type="Proteomes" id="UP000285301">
    <property type="component" value="Unassembled WGS sequence"/>
</dbReference>
<dbReference type="EMBL" id="NCKU01002594">
    <property type="protein sequence ID" value="RWS09257.1"/>
    <property type="molecule type" value="Genomic_DNA"/>
</dbReference>
<dbReference type="Gene3D" id="1.20.900.10">
    <property type="entry name" value="Dbl homology (DH) domain"/>
    <property type="match status" value="1"/>
</dbReference>
<feature type="compositionally biased region" description="Low complexity" evidence="4">
    <location>
        <begin position="1470"/>
        <end position="1495"/>
    </location>
</feature>
<dbReference type="Gene3D" id="1.20.870.10">
    <property type="entry name" value="Son of sevenless (SoS) protein Chain: S domain 1"/>
    <property type="match status" value="1"/>
</dbReference>
<gene>
    <name evidence="10" type="ORF">B4U79_06405</name>
</gene>
<feature type="region of interest" description="Disordered" evidence="4">
    <location>
        <begin position="1387"/>
        <end position="1419"/>
    </location>
</feature>
<dbReference type="PROSITE" id="PS50009">
    <property type="entry name" value="RASGEF_CAT"/>
    <property type="match status" value="1"/>
</dbReference>
<feature type="region of interest" description="Disordered" evidence="4">
    <location>
        <begin position="207"/>
        <end position="245"/>
    </location>
</feature>
<protein>
    <submittedName>
        <fullName evidence="10">Protein son of sevenless-like isoform X2</fullName>
    </submittedName>
</protein>
<feature type="region of interest" description="Disordered" evidence="4">
    <location>
        <begin position="1"/>
        <end position="42"/>
    </location>
</feature>
<organism evidence="10 11">
    <name type="scientific">Dinothrombium tinctorium</name>
    <dbReference type="NCBI Taxonomy" id="1965070"/>
    <lineage>
        <taxon>Eukaryota</taxon>
        <taxon>Metazoa</taxon>
        <taxon>Ecdysozoa</taxon>
        <taxon>Arthropoda</taxon>
        <taxon>Chelicerata</taxon>
        <taxon>Arachnida</taxon>
        <taxon>Acari</taxon>
        <taxon>Acariformes</taxon>
        <taxon>Trombidiformes</taxon>
        <taxon>Prostigmata</taxon>
        <taxon>Anystina</taxon>
        <taxon>Parasitengona</taxon>
        <taxon>Trombidioidea</taxon>
        <taxon>Trombidiidae</taxon>
        <taxon>Dinothrombium</taxon>
    </lineage>
</organism>
<evidence type="ECO:0000256" key="4">
    <source>
        <dbReference type="SAM" id="MobiDB-lite"/>
    </source>
</evidence>
<dbReference type="SUPFAM" id="SSF50729">
    <property type="entry name" value="PH domain-like"/>
    <property type="match status" value="2"/>
</dbReference>
<feature type="compositionally biased region" description="Low complexity" evidence="4">
    <location>
        <begin position="1406"/>
        <end position="1419"/>
    </location>
</feature>
<dbReference type="CDD" id="cd00155">
    <property type="entry name" value="RasGEF"/>
    <property type="match status" value="1"/>
</dbReference>
<feature type="domain" description="PH" evidence="5">
    <location>
        <begin position="764"/>
        <end position="971"/>
    </location>
</feature>
<dbReference type="SMART" id="SM00461">
    <property type="entry name" value="WH1"/>
    <property type="match status" value="1"/>
</dbReference>
<feature type="domain" description="N-terminal Ras-GEF" evidence="8">
    <location>
        <begin position="1017"/>
        <end position="1148"/>
    </location>
</feature>
<dbReference type="Gene3D" id="2.30.29.30">
    <property type="entry name" value="Pleckstrin-homology domain (PH domain)/Phosphotyrosine-binding domain (PTB)"/>
    <property type="match status" value="3"/>
</dbReference>
<feature type="compositionally biased region" description="Basic and acidic residues" evidence="4">
    <location>
        <begin position="1"/>
        <end position="10"/>
    </location>
</feature>
<evidence type="ECO:0000259" key="7">
    <source>
        <dbReference type="PROSITE" id="PS50010"/>
    </source>
</evidence>
<feature type="compositionally biased region" description="Low complexity" evidence="4">
    <location>
        <begin position="208"/>
        <end position="225"/>
    </location>
</feature>
<feature type="compositionally biased region" description="Basic residues" evidence="4">
    <location>
        <begin position="1510"/>
        <end position="1521"/>
    </location>
</feature>
<evidence type="ECO:0000259" key="9">
    <source>
        <dbReference type="PROSITE" id="PS50229"/>
    </source>
</evidence>
<evidence type="ECO:0000259" key="5">
    <source>
        <dbReference type="PROSITE" id="PS50003"/>
    </source>
</evidence>
<dbReference type="InterPro" id="IPR035899">
    <property type="entry name" value="DBL_dom_sf"/>
</dbReference>
<dbReference type="InterPro" id="IPR019804">
    <property type="entry name" value="Ras_G-nucl-exch_fac_CS"/>
</dbReference>
<dbReference type="SUPFAM" id="SSF48065">
    <property type="entry name" value="DBL homology domain (DH-domain)"/>
    <property type="match status" value="1"/>
</dbReference>
<comment type="caution">
    <text evidence="10">The sequence shown here is derived from an EMBL/GenBank/DDBJ whole genome shotgun (WGS) entry which is preliminary data.</text>
</comment>
<feature type="compositionally biased region" description="Low complexity" evidence="4">
    <location>
        <begin position="234"/>
        <end position="245"/>
    </location>
</feature>
<evidence type="ECO:0000256" key="3">
    <source>
        <dbReference type="SAM" id="Coils"/>
    </source>
</evidence>
<evidence type="ECO:0000313" key="11">
    <source>
        <dbReference type="Proteomes" id="UP000285301"/>
    </source>
</evidence>
<reference evidence="10 11" key="1">
    <citation type="journal article" date="2018" name="Gigascience">
        <title>Genomes of trombidid mites reveal novel predicted allergens and laterally-transferred genes associated with secondary metabolism.</title>
        <authorList>
            <person name="Dong X."/>
            <person name="Chaisiri K."/>
            <person name="Xia D."/>
            <person name="Armstrong S.D."/>
            <person name="Fang Y."/>
            <person name="Donnelly M.J."/>
            <person name="Kadowaki T."/>
            <person name="McGarry J.W."/>
            <person name="Darby A.C."/>
            <person name="Makepeace B.L."/>
        </authorList>
    </citation>
    <scope>NUCLEOTIDE SEQUENCE [LARGE SCALE GENOMIC DNA]</scope>
    <source>
        <strain evidence="10">UoL-WK</strain>
    </source>
</reference>
<accession>A0A443R1Y7</accession>
<dbReference type="Gene3D" id="1.10.840.10">
    <property type="entry name" value="Ras guanine-nucleotide exchange factors catalytic domain"/>
    <property type="match status" value="2"/>
</dbReference>
<feature type="compositionally biased region" description="Low complexity" evidence="4">
    <location>
        <begin position="1585"/>
        <end position="1599"/>
    </location>
</feature>
<name>A0A443R1Y7_9ACAR</name>
<feature type="coiled-coil region" evidence="3">
    <location>
        <begin position="704"/>
        <end position="762"/>
    </location>
</feature>
<dbReference type="CDD" id="cd10574">
    <property type="entry name" value="EVH1_SPRED-like"/>
    <property type="match status" value="1"/>
</dbReference>
<dbReference type="STRING" id="1965070.A0A443R1Y7"/>
<evidence type="ECO:0000256" key="2">
    <source>
        <dbReference type="PROSITE-ProRule" id="PRU00168"/>
    </source>
</evidence>
<feature type="domain" description="Ras-GEF" evidence="6">
    <location>
        <begin position="1155"/>
        <end position="1387"/>
    </location>
</feature>
<evidence type="ECO:0000256" key="1">
    <source>
        <dbReference type="ARBA" id="ARBA00022658"/>
    </source>
</evidence>
<dbReference type="InterPro" id="IPR000697">
    <property type="entry name" value="WH1/EVH1_dom"/>
</dbReference>
<dbReference type="InterPro" id="IPR023578">
    <property type="entry name" value="Ras_GEF_dom_sf"/>
</dbReference>
<feature type="region of interest" description="Disordered" evidence="4">
    <location>
        <begin position="1470"/>
        <end position="1615"/>
    </location>
</feature>
<dbReference type="PROSITE" id="PS50212">
    <property type="entry name" value="RASGEF_NTER"/>
    <property type="match status" value="1"/>
</dbReference>
<dbReference type="SMART" id="SM00229">
    <property type="entry name" value="RasGEFN"/>
    <property type="match status" value="1"/>
</dbReference>
<keyword evidence="3" id="KW-0175">Coiled coil</keyword>
<dbReference type="Pfam" id="PF00618">
    <property type="entry name" value="RasGEF_N"/>
    <property type="match status" value="1"/>
</dbReference>
<dbReference type="Gene3D" id="1.10.20.10">
    <property type="entry name" value="Histone, subunit A"/>
    <property type="match status" value="1"/>
</dbReference>
<dbReference type="GO" id="GO:0007265">
    <property type="term" value="P:Ras protein signal transduction"/>
    <property type="evidence" value="ECO:0007669"/>
    <property type="project" value="TreeGrafter"/>
</dbReference>
<feature type="domain" description="WH1" evidence="9">
    <location>
        <begin position="38"/>
        <end position="153"/>
    </location>
</feature>
<dbReference type="GO" id="GO:0046982">
    <property type="term" value="F:protein heterodimerization activity"/>
    <property type="evidence" value="ECO:0007669"/>
    <property type="project" value="InterPro"/>
</dbReference>
<dbReference type="GO" id="GO:0005886">
    <property type="term" value="C:plasma membrane"/>
    <property type="evidence" value="ECO:0007669"/>
    <property type="project" value="TreeGrafter"/>
</dbReference>
<dbReference type="InterPro" id="IPR041937">
    <property type="entry name" value="SPRE_EVH1"/>
</dbReference>
<dbReference type="InterPro" id="IPR000219">
    <property type="entry name" value="DH_dom"/>
</dbReference>
<dbReference type="InterPro" id="IPR009072">
    <property type="entry name" value="Histone-fold"/>
</dbReference>
<dbReference type="Pfam" id="PF00617">
    <property type="entry name" value="RasGEF"/>
    <property type="match status" value="1"/>
</dbReference>